<dbReference type="PANTHER" id="PTHR33393:SF12">
    <property type="entry name" value="CAPSULE BIOSYNTHESIS PROTEIN CAPA"/>
    <property type="match status" value="1"/>
</dbReference>
<dbReference type="InterPro" id="IPR019079">
    <property type="entry name" value="Capsule_synth_CapA"/>
</dbReference>
<reference evidence="3 4" key="1">
    <citation type="submission" date="2019-08" db="EMBL/GenBank/DDBJ databases">
        <title>In-depth cultivation of the pig gut microbiome towards novel bacterial diversity and tailored functional studies.</title>
        <authorList>
            <person name="Wylensek D."/>
            <person name="Hitch T.C.A."/>
            <person name="Clavel T."/>
        </authorList>
    </citation>
    <scope>NUCLEOTIDE SEQUENCE [LARGE SCALE GENOMIC DNA]</scope>
    <source>
        <strain evidence="3 4">Oil-RF-744-WCA-WT-10</strain>
    </source>
</reference>
<proteinExistence type="inferred from homology"/>
<dbReference type="InterPro" id="IPR029052">
    <property type="entry name" value="Metallo-depent_PP-like"/>
</dbReference>
<dbReference type="Gene3D" id="3.60.21.10">
    <property type="match status" value="1"/>
</dbReference>
<dbReference type="AlphaFoldDB" id="A0A6L5XB59"/>
<organism evidence="3 4">
    <name type="scientific">Sodaliphilus pleomorphus</name>
    <dbReference type="NCBI Taxonomy" id="2606626"/>
    <lineage>
        <taxon>Bacteria</taxon>
        <taxon>Pseudomonadati</taxon>
        <taxon>Bacteroidota</taxon>
        <taxon>Bacteroidia</taxon>
        <taxon>Bacteroidales</taxon>
        <taxon>Muribaculaceae</taxon>
        <taxon>Sodaliphilus</taxon>
    </lineage>
</organism>
<name>A0A6L5XB59_9BACT</name>
<keyword evidence="4" id="KW-1185">Reference proteome</keyword>
<sequence>MSQLISILLLSLLQLLVGTDTLSIYNPHLAGADSVDLLFAGDAMQHAPQNKAALQRNGTYDYTACFALLEPYIKAADYAVVNLETPLGGRPYTGYPCFSAPDEYAWQLKKSGFDLLLTANNHCLDRRDAGLRRTIKTLDAMKIAHIGTYTDAADRQSRLPFIADIKGMKVAFLDYTYGTNGITVQGDVVVDYIELHKMQADIEAARAAGAQAVCVNMHWGIEYKLAPSSEQRSLAQWLVDHGVELVIGGHPHVLEPFKMVHSSVTGKDALVVYSMGNFISAQKPLDTRVGAIVRVTLKTGTDGKISIARAGYKLFYCQHPGWKGDNYRLIPDDRREMVRKSDRATYDAAMARARNLVMAHNVQVLPLKQ</sequence>
<evidence type="ECO:0000313" key="4">
    <source>
        <dbReference type="Proteomes" id="UP000483362"/>
    </source>
</evidence>
<dbReference type="SMART" id="SM00854">
    <property type="entry name" value="PGA_cap"/>
    <property type="match status" value="1"/>
</dbReference>
<dbReference type="PANTHER" id="PTHR33393">
    <property type="entry name" value="POLYGLUTAMINE SYNTHESIS ACCESSORY PROTEIN RV0574C-RELATED"/>
    <property type="match status" value="1"/>
</dbReference>
<evidence type="ECO:0000256" key="1">
    <source>
        <dbReference type="ARBA" id="ARBA00005662"/>
    </source>
</evidence>
<evidence type="ECO:0000259" key="2">
    <source>
        <dbReference type="SMART" id="SM00854"/>
    </source>
</evidence>
<dbReference type="EMBL" id="VULT01000004">
    <property type="protein sequence ID" value="MSS16887.1"/>
    <property type="molecule type" value="Genomic_DNA"/>
</dbReference>
<dbReference type="RefSeq" id="WP_154328348.1">
    <property type="nucleotide sequence ID" value="NZ_CP045696.1"/>
</dbReference>
<accession>A0A6L5XB59</accession>
<evidence type="ECO:0000313" key="3">
    <source>
        <dbReference type="EMBL" id="MSS16887.1"/>
    </source>
</evidence>
<gene>
    <name evidence="3" type="ORF">FYJ29_03775</name>
</gene>
<dbReference type="SUPFAM" id="SSF56300">
    <property type="entry name" value="Metallo-dependent phosphatases"/>
    <property type="match status" value="1"/>
</dbReference>
<feature type="domain" description="Capsule synthesis protein CapA" evidence="2">
    <location>
        <begin position="36"/>
        <end position="282"/>
    </location>
</feature>
<protein>
    <submittedName>
        <fullName evidence="3">CapA family protein</fullName>
    </submittedName>
</protein>
<dbReference type="InterPro" id="IPR052169">
    <property type="entry name" value="CW_Biosynth-Accessory"/>
</dbReference>
<comment type="caution">
    <text evidence="3">The sequence shown here is derived from an EMBL/GenBank/DDBJ whole genome shotgun (WGS) entry which is preliminary data.</text>
</comment>
<dbReference type="CDD" id="cd07381">
    <property type="entry name" value="MPP_CapA"/>
    <property type="match status" value="1"/>
</dbReference>
<dbReference type="Pfam" id="PF09587">
    <property type="entry name" value="PGA_cap"/>
    <property type="match status" value="1"/>
</dbReference>
<comment type="similarity">
    <text evidence="1">Belongs to the CapA family.</text>
</comment>
<dbReference type="Proteomes" id="UP000483362">
    <property type="component" value="Unassembled WGS sequence"/>
</dbReference>